<keyword evidence="2" id="KW-0645">Protease</keyword>
<keyword evidence="10" id="KW-1185">Reference proteome</keyword>
<dbReference type="NCBIfam" id="TIGR00706">
    <property type="entry name" value="SppA_dom"/>
    <property type="match status" value="1"/>
</dbReference>
<evidence type="ECO:0000259" key="6">
    <source>
        <dbReference type="Pfam" id="PF01343"/>
    </source>
</evidence>
<reference evidence="8 9" key="1">
    <citation type="submission" date="2020-12" db="EMBL/GenBank/DDBJ databases">
        <title>FDA dAtabase for Regulatory Grade micrObial Sequences (FDA-ARGOS): Supporting development and validation of Infectious Disease Dx tests.</title>
        <authorList>
            <person name="Sproer C."/>
            <person name="Gronow S."/>
            <person name="Severitt S."/>
            <person name="Schroder I."/>
            <person name="Tallon L."/>
            <person name="Sadzewicz L."/>
            <person name="Zhao X."/>
            <person name="Boylan J."/>
            <person name="Ott S."/>
            <person name="Bowen H."/>
            <person name="Vavikolanu K."/>
            <person name="Mehta A."/>
            <person name="Aluvathingal J."/>
            <person name="Nadendla S."/>
            <person name="Lowell S."/>
            <person name="Myers T."/>
            <person name="Yan Y."/>
            <person name="Sichtig H."/>
        </authorList>
    </citation>
    <scope>NUCLEOTIDE SEQUENCE [LARGE SCALE GENOMIC DNA]</scope>
    <source>
        <strain evidence="8 9">FDAARGOS_911</strain>
    </source>
</reference>
<dbReference type="EMBL" id="JAOTML010000001">
    <property type="protein sequence ID" value="MCY3052501.1"/>
    <property type="molecule type" value="Genomic_DNA"/>
</dbReference>
<dbReference type="GO" id="GO:0008236">
    <property type="term" value="F:serine-type peptidase activity"/>
    <property type="evidence" value="ECO:0007669"/>
    <property type="project" value="UniProtKB-KW"/>
</dbReference>
<evidence type="ECO:0000256" key="3">
    <source>
        <dbReference type="ARBA" id="ARBA00022801"/>
    </source>
</evidence>
<accession>A0A0X8FEH8</accession>
<name>A0A0X8FEH8_9LACT</name>
<dbReference type="KEGG" id="aun:AWM73_04725"/>
<feature type="signal peptide" evidence="5">
    <location>
        <begin position="1"/>
        <end position="23"/>
    </location>
</feature>
<evidence type="ECO:0000256" key="5">
    <source>
        <dbReference type="SAM" id="SignalP"/>
    </source>
</evidence>
<dbReference type="InterPro" id="IPR004635">
    <property type="entry name" value="Pept_S49_SppA"/>
</dbReference>
<dbReference type="CDD" id="cd07023">
    <property type="entry name" value="S49_Sppa_N_C"/>
    <property type="match status" value="1"/>
</dbReference>
<evidence type="ECO:0000256" key="2">
    <source>
        <dbReference type="ARBA" id="ARBA00022670"/>
    </source>
</evidence>
<feature type="domain" description="Peptidase S49" evidence="6">
    <location>
        <begin position="129"/>
        <end position="278"/>
    </location>
</feature>
<dbReference type="PANTHER" id="PTHR42987">
    <property type="entry name" value="PEPTIDASE S49"/>
    <property type="match status" value="1"/>
</dbReference>
<dbReference type="EMBL" id="CP065662">
    <property type="protein sequence ID" value="QPS00819.1"/>
    <property type="molecule type" value="Genomic_DNA"/>
</dbReference>
<dbReference type="PANTHER" id="PTHR42987:SF7">
    <property type="entry name" value="SIGNAL PEPTIDE PEPTIDASE SPPA-RELATED"/>
    <property type="match status" value="1"/>
</dbReference>
<evidence type="ECO:0000313" key="8">
    <source>
        <dbReference type="EMBL" id="QPS00819.1"/>
    </source>
</evidence>
<proteinExistence type="inferred from homology"/>
<evidence type="ECO:0000256" key="1">
    <source>
        <dbReference type="ARBA" id="ARBA00008683"/>
    </source>
</evidence>
<reference evidence="7" key="2">
    <citation type="submission" date="2022-09" db="EMBL/GenBank/DDBJ databases">
        <title>Aerococcus urinae taxonomy study.</title>
        <authorList>
            <person name="Christensen J."/>
            <person name="Senneby E."/>
        </authorList>
    </citation>
    <scope>NUCLEOTIDE SEQUENCE</scope>
    <source>
        <strain evidence="7">NLD-066-U95</strain>
    </source>
</reference>
<evidence type="ECO:0000313" key="7">
    <source>
        <dbReference type="EMBL" id="MCY3052501.1"/>
    </source>
</evidence>
<dbReference type="Proteomes" id="UP001069145">
    <property type="component" value="Unassembled WGS sequence"/>
</dbReference>
<dbReference type="SUPFAM" id="SSF52096">
    <property type="entry name" value="ClpP/crotonase"/>
    <property type="match status" value="1"/>
</dbReference>
<dbReference type="InterPro" id="IPR002142">
    <property type="entry name" value="Peptidase_S49"/>
</dbReference>
<organism evidence="8 9">
    <name type="scientific">Aerococcus urinae</name>
    <dbReference type="NCBI Taxonomy" id="1376"/>
    <lineage>
        <taxon>Bacteria</taxon>
        <taxon>Bacillati</taxon>
        <taxon>Bacillota</taxon>
        <taxon>Bacilli</taxon>
        <taxon>Lactobacillales</taxon>
        <taxon>Aerococcaceae</taxon>
        <taxon>Aerococcus</taxon>
    </lineage>
</organism>
<dbReference type="InterPro" id="IPR029045">
    <property type="entry name" value="ClpP/crotonase-like_dom_sf"/>
</dbReference>
<dbReference type="OrthoDB" id="9764363at2"/>
<protein>
    <submittedName>
        <fullName evidence="8">Signal peptide peptidase SppA</fullName>
    </submittedName>
</protein>
<dbReference type="AlphaFoldDB" id="A0A0X8FEH8"/>
<keyword evidence="5" id="KW-0732">Signal</keyword>
<gene>
    <name evidence="8" type="primary">sppA</name>
    <name evidence="8" type="ORF">I6G68_05330</name>
    <name evidence="7" type="ORF">ODY43_00590</name>
</gene>
<dbReference type="GeneID" id="35766989"/>
<comment type="similarity">
    <text evidence="1">Belongs to the peptidase S49 family.</text>
</comment>
<keyword evidence="3" id="KW-0378">Hydrolase</keyword>
<keyword evidence="4" id="KW-0720">Serine protease</keyword>
<dbReference type="Pfam" id="PF01343">
    <property type="entry name" value="Peptidase_S49"/>
    <property type="match status" value="1"/>
</dbReference>
<dbReference type="Proteomes" id="UP000594771">
    <property type="component" value="Chromosome"/>
</dbReference>
<evidence type="ECO:0000256" key="4">
    <source>
        <dbReference type="ARBA" id="ARBA00022825"/>
    </source>
</evidence>
<evidence type="ECO:0000313" key="9">
    <source>
        <dbReference type="Proteomes" id="UP000594771"/>
    </source>
</evidence>
<dbReference type="GO" id="GO:0006508">
    <property type="term" value="P:proteolysis"/>
    <property type="evidence" value="ECO:0007669"/>
    <property type="project" value="UniProtKB-KW"/>
</dbReference>
<sequence>MNKKSWIVVIVAALILFFGVQSAAVREKEADLDDAISNKFFASDKTIEEGDSNSQIAVLQVNGTIADTGDQNSLFSANQSYDHQGTLSAIKKIKEDNKVKALLLEVDSPGGAVYESVELYRALKDLKESRQIPIYVSMKSMAASGGYMISMAADKIFADTETTTGSIGVILSTFNISKLLEEHGIKPEVFKSGDHKDLLSMYRDPSDEDREIINNILKESYDRFVKIVAEGRGMNEDEVRKLADGRIYSGQQALDKHLIDAIGYRQDALAALKADHDLEGSRVYLVSTDEDQQQFSSLIRRFSQAIPLSKLWKADTPANEIEAVKELTDQAPRPYYLYGGE</sequence>
<dbReference type="RefSeq" id="WP_060778306.1">
    <property type="nucleotide sequence ID" value="NZ_CAJHLF010000002.1"/>
</dbReference>
<dbReference type="Gene3D" id="3.90.226.10">
    <property type="entry name" value="2-enoyl-CoA Hydratase, Chain A, domain 1"/>
    <property type="match status" value="2"/>
</dbReference>
<dbReference type="InterPro" id="IPR047272">
    <property type="entry name" value="S49_SppA_C"/>
</dbReference>
<evidence type="ECO:0000313" key="10">
    <source>
        <dbReference type="Proteomes" id="UP001069145"/>
    </source>
</evidence>
<feature type="chain" id="PRO_5044547726" evidence="5">
    <location>
        <begin position="24"/>
        <end position="341"/>
    </location>
</feature>